<dbReference type="AlphaFoldDB" id="A0A2G5EU60"/>
<dbReference type="Proteomes" id="UP000230069">
    <property type="component" value="Unassembled WGS sequence"/>
</dbReference>
<dbReference type="EMBL" id="KZ305021">
    <property type="protein sequence ID" value="PIA59279.1"/>
    <property type="molecule type" value="Genomic_DNA"/>
</dbReference>
<organism evidence="1 2">
    <name type="scientific">Aquilegia coerulea</name>
    <name type="common">Rocky mountain columbine</name>
    <dbReference type="NCBI Taxonomy" id="218851"/>
    <lineage>
        <taxon>Eukaryota</taxon>
        <taxon>Viridiplantae</taxon>
        <taxon>Streptophyta</taxon>
        <taxon>Embryophyta</taxon>
        <taxon>Tracheophyta</taxon>
        <taxon>Spermatophyta</taxon>
        <taxon>Magnoliopsida</taxon>
        <taxon>Ranunculales</taxon>
        <taxon>Ranunculaceae</taxon>
        <taxon>Thalictroideae</taxon>
        <taxon>Aquilegia</taxon>
    </lineage>
</organism>
<name>A0A2G5EU60_AQUCA</name>
<sequence>MPADCRIDLHLLKQCSQSRILWREIIDGVIDIEEFLDGCSSIQELLEKWPKFPTLGLGAKLWKFIPFAVMWIIWLHRNRIVFDLKTLDLNRAAKIKATLWYWADGHLQRLSIR</sequence>
<reference evidence="1 2" key="1">
    <citation type="submission" date="2017-09" db="EMBL/GenBank/DDBJ databases">
        <title>WGS assembly of Aquilegia coerulea Goldsmith.</title>
        <authorList>
            <person name="Hodges S."/>
            <person name="Kramer E."/>
            <person name="Nordborg M."/>
            <person name="Tomkins J."/>
            <person name="Borevitz J."/>
            <person name="Derieg N."/>
            <person name="Yan J."/>
            <person name="Mihaltcheva S."/>
            <person name="Hayes R.D."/>
            <person name="Rokhsar D."/>
        </authorList>
    </citation>
    <scope>NUCLEOTIDE SEQUENCE [LARGE SCALE GENOMIC DNA]</scope>
    <source>
        <strain evidence="2">cv. Goldsmith</strain>
    </source>
</reference>
<accession>A0A2G5EU60</accession>
<evidence type="ECO:0000313" key="1">
    <source>
        <dbReference type="EMBL" id="PIA59279.1"/>
    </source>
</evidence>
<keyword evidence="2" id="KW-1185">Reference proteome</keyword>
<proteinExistence type="predicted"/>
<gene>
    <name evidence="1" type="ORF">AQUCO_00400284v1</name>
</gene>
<dbReference type="InParanoid" id="A0A2G5EU60"/>
<evidence type="ECO:0000313" key="2">
    <source>
        <dbReference type="Proteomes" id="UP000230069"/>
    </source>
</evidence>
<protein>
    <recommendedName>
        <fullName evidence="3">Reverse transcriptase zinc-binding domain-containing protein</fullName>
    </recommendedName>
</protein>
<dbReference type="OrthoDB" id="696485at2759"/>
<evidence type="ECO:0008006" key="3">
    <source>
        <dbReference type="Google" id="ProtNLM"/>
    </source>
</evidence>